<reference evidence="1" key="1">
    <citation type="submission" date="2022-12" db="EMBL/GenBank/DDBJ databases">
        <title>Complete genome sequence of an Australian strain of Rouxiella badensis DAR84756 and resolution of the R. badensis DSM100043 and R. chamberiensis DSM28324 genomes.</title>
        <authorList>
            <person name="Paul S."/>
            <person name="Anderson P.J."/>
            <person name="Maynard G."/>
            <person name="Dyall-Smith M."/>
            <person name="Kudinha T."/>
        </authorList>
    </citation>
    <scope>NUCLEOTIDE SEQUENCE</scope>
    <source>
        <strain evidence="1">DSM 28324</strain>
    </source>
</reference>
<accession>A0ABY7HQX0</accession>
<gene>
    <name evidence="1" type="ORF">O1V66_02355</name>
</gene>
<keyword evidence="2" id="KW-1185">Reference proteome</keyword>
<protein>
    <submittedName>
        <fullName evidence="1">Uncharacterized protein</fullName>
    </submittedName>
</protein>
<evidence type="ECO:0000313" key="1">
    <source>
        <dbReference type="EMBL" id="WAT01628.1"/>
    </source>
</evidence>
<dbReference type="Proteomes" id="UP001164712">
    <property type="component" value="Chromosome"/>
</dbReference>
<name>A0ABY7HQX0_9GAMM</name>
<sequence length="77" mass="8808">MKSHPNKHIQSALDYAVKQGWIIVKAGKSSHTFCKIRCGISGHTEHMKSIWSTPRNPENFARQIRQKIDDCFSSPKN</sequence>
<proteinExistence type="predicted"/>
<dbReference type="EMBL" id="CP114058">
    <property type="protein sequence ID" value="WAT01628.1"/>
    <property type="molecule type" value="Genomic_DNA"/>
</dbReference>
<organism evidence="1 2">
    <name type="scientific">Rouxiella chamberiensis</name>
    <dbReference type="NCBI Taxonomy" id="1513468"/>
    <lineage>
        <taxon>Bacteria</taxon>
        <taxon>Pseudomonadati</taxon>
        <taxon>Pseudomonadota</taxon>
        <taxon>Gammaproteobacteria</taxon>
        <taxon>Enterobacterales</taxon>
        <taxon>Yersiniaceae</taxon>
        <taxon>Rouxiella</taxon>
    </lineage>
</organism>
<evidence type="ECO:0000313" key="2">
    <source>
        <dbReference type="Proteomes" id="UP001164712"/>
    </source>
</evidence>